<dbReference type="Pfam" id="PF04977">
    <property type="entry name" value="DivIC"/>
    <property type="match status" value="1"/>
</dbReference>
<keyword evidence="6 7" id="KW-0131">Cell cycle</keyword>
<comment type="function">
    <text evidence="7">Essential cell division protein.</text>
</comment>
<comment type="subcellular location">
    <subcellularLocation>
        <location evidence="7">Cell membrane</location>
        <topology evidence="7">Single-pass type II membrane protein</topology>
    </subcellularLocation>
    <text evidence="7">Localizes to the division septum where it forms a ring structure.</text>
</comment>
<evidence type="ECO:0000256" key="6">
    <source>
        <dbReference type="ARBA" id="ARBA00023306"/>
    </source>
</evidence>
<keyword evidence="5 7" id="KW-0472">Membrane</keyword>
<dbReference type="GO" id="GO:0032153">
    <property type="term" value="C:cell division site"/>
    <property type="evidence" value="ECO:0007669"/>
    <property type="project" value="UniProtKB-UniRule"/>
</dbReference>
<keyword evidence="1 7" id="KW-1003">Cell membrane</keyword>
<keyword evidence="3 7" id="KW-0812">Transmembrane</keyword>
<evidence type="ECO:0000256" key="4">
    <source>
        <dbReference type="ARBA" id="ARBA00022989"/>
    </source>
</evidence>
<dbReference type="HOGENOM" id="CLU_157825_1_1_9"/>
<reference evidence="10" key="1">
    <citation type="submission" date="2014-07" db="EMBL/GenBank/DDBJ databases">
        <authorList>
            <person name="Urmite Genomes Urmite Genomes"/>
        </authorList>
    </citation>
    <scope>NUCLEOTIDE SEQUENCE</scope>
    <source>
        <strain evidence="10">13S34_air</strain>
    </source>
</reference>
<dbReference type="EMBL" id="LN483074">
    <property type="protein sequence ID" value="CEA02579.1"/>
    <property type="molecule type" value="Genomic_DNA"/>
</dbReference>
<sequence>MAQRAYQQPLHTLPQQQNPVAPQRKQVKQKFPTKFEKLLTVTFIVVFIALAVMAVTRQVTIYDMTREIKGVELETKAVQQENRELKATLTELSQPERIWKKAEGLGLTQSEQNVKVVPSK</sequence>
<comment type="similarity">
    <text evidence="7">Belongs to the FtsL family.</text>
</comment>
<organism evidence="10">
    <name type="scientific">Metalysinibacillus saudimassiliensis</name>
    <dbReference type="NCBI Taxonomy" id="1461583"/>
    <lineage>
        <taxon>Bacteria</taxon>
        <taxon>Bacillati</taxon>
        <taxon>Bacillota</taxon>
        <taxon>Bacilli</taxon>
        <taxon>Bacillales</taxon>
        <taxon>Caryophanaceae</taxon>
        <taxon>Metalysinibacillus</taxon>
    </lineage>
</organism>
<evidence type="ECO:0000256" key="8">
    <source>
        <dbReference type="NCBIfam" id="TIGR02209"/>
    </source>
</evidence>
<evidence type="ECO:0000256" key="7">
    <source>
        <dbReference type="HAMAP-Rule" id="MF_00910"/>
    </source>
</evidence>
<dbReference type="NCBIfam" id="TIGR02209">
    <property type="entry name" value="ftsL_broad"/>
    <property type="match status" value="1"/>
</dbReference>
<feature type="transmembrane region" description="Helical" evidence="7">
    <location>
        <begin position="38"/>
        <end position="56"/>
    </location>
</feature>
<dbReference type="GO" id="GO:0043093">
    <property type="term" value="P:FtsZ-dependent cytokinesis"/>
    <property type="evidence" value="ECO:0007669"/>
    <property type="project" value="UniProtKB-UniRule"/>
</dbReference>
<feature type="compositionally biased region" description="Polar residues" evidence="9">
    <location>
        <begin position="1"/>
        <end position="20"/>
    </location>
</feature>
<name>A0A078M8G7_9BACL</name>
<keyword evidence="2 7" id="KW-0132">Cell division</keyword>
<protein>
    <recommendedName>
        <fullName evidence="7 8">Cell division protein FtsL</fullName>
    </recommendedName>
</protein>
<dbReference type="AlphaFoldDB" id="A0A078M8G7"/>
<dbReference type="InterPro" id="IPR011922">
    <property type="entry name" value="Cell_div_FtsL"/>
</dbReference>
<evidence type="ECO:0000256" key="2">
    <source>
        <dbReference type="ARBA" id="ARBA00022618"/>
    </source>
</evidence>
<dbReference type="InterPro" id="IPR007060">
    <property type="entry name" value="FtsL/DivIC"/>
</dbReference>
<gene>
    <name evidence="7 10" type="primary">ftsL</name>
    <name evidence="10" type="ORF">BN1050_01304</name>
</gene>
<keyword evidence="4 7" id="KW-1133">Transmembrane helix</keyword>
<feature type="region of interest" description="Disordered" evidence="9">
    <location>
        <begin position="1"/>
        <end position="25"/>
    </location>
</feature>
<evidence type="ECO:0000256" key="1">
    <source>
        <dbReference type="ARBA" id="ARBA00022475"/>
    </source>
</evidence>
<dbReference type="PATRIC" id="fig|1461583.4.peg.1263"/>
<evidence type="ECO:0000256" key="3">
    <source>
        <dbReference type="ARBA" id="ARBA00022692"/>
    </source>
</evidence>
<evidence type="ECO:0000256" key="5">
    <source>
        <dbReference type="ARBA" id="ARBA00023136"/>
    </source>
</evidence>
<dbReference type="GO" id="GO:0005886">
    <property type="term" value="C:plasma membrane"/>
    <property type="evidence" value="ECO:0007669"/>
    <property type="project" value="UniProtKB-SubCell"/>
</dbReference>
<accession>A0A078M8G7</accession>
<dbReference type="HAMAP" id="MF_00910">
    <property type="entry name" value="FtsL"/>
    <property type="match status" value="1"/>
</dbReference>
<evidence type="ECO:0000313" key="10">
    <source>
        <dbReference type="EMBL" id="CEA02579.1"/>
    </source>
</evidence>
<evidence type="ECO:0000256" key="9">
    <source>
        <dbReference type="SAM" id="MobiDB-lite"/>
    </source>
</evidence>
<proteinExistence type="inferred from homology"/>